<dbReference type="AlphaFoldDB" id="A0A4R0UNW7"/>
<evidence type="ECO:0000313" key="2">
    <source>
        <dbReference type="Proteomes" id="UP000294241"/>
    </source>
</evidence>
<name>A0A4R0UNW7_BIFLL</name>
<dbReference type="RefSeq" id="WP_131206480.1">
    <property type="nucleotide sequence ID" value="NZ_SHQG01000022.1"/>
</dbReference>
<accession>A0A4R0UNW7</accession>
<dbReference type="SUPFAM" id="SSF103084">
    <property type="entry name" value="Holliday junction resolvase RusA"/>
    <property type="match status" value="1"/>
</dbReference>
<protein>
    <submittedName>
        <fullName evidence="1">Uncharacterized protein</fullName>
    </submittedName>
</protein>
<comment type="caution">
    <text evidence="1">The sequence shown here is derived from an EMBL/GenBank/DDBJ whole genome shotgun (WGS) entry which is preliminary data.</text>
</comment>
<gene>
    <name evidence="1" type="ORF">MCC10100_1063</name>
</gene>
<dbReference type="GO" id="GO:0000287">
    <property type="term" value="F:magnesium ion binding"/>
    <property type="evidence" value="ECO:0007669"/>
    <property type="project" value="InterPro"/>
</dbReference>
<dbReference type="Pfam" id="PF05866">
    <property type="entry name" value="RusA"/>
    <property type="match status" value="1"/>
</dbReference>
<sequence length="157" mass="18218">MEQPSEFTLCLPGDPVPKGRPRVYNGHAMTPKRTVRAEERLFAEFRLKYPQAKPYQCPVRLEAEFWMSHRGRPDLDNLLKLVLDSLNGVAYVDDAQVVESHASKRMPDLWVYGAKGKYRKRKSGDPYTYCGHEYEPHLYIRIKPLPGWEPNKQGEQS</sequence>
<dbReference type="GO" id="GO:0006281">
    <property type="term" value="P:DNA repair"/>
    <property type="evidence" value="ECO:0007669"/>
    <property type="project" value="InterPro"/>
</dbReference>
<dbReference type="InterPro" id="IPR008822">
    <property type="entry name" value="Endonuclease_RusA-like"/>
</dbReference>
<dbReference type="GO" id="GO:0006310">
    <property type="term" value="P:DNA recombination"/>
    <property type="evidence" value="ECO:0007669"/>
    <property type="project" value="InterPro"/>
</dbReference>
<evidence type="ECO:0000313" key="1">
    <source>
        <dbReference type="EMBL" id="TCF39331.1"/>
    </source>
</evidence>
<dbReference type="Gene3D" id="3.30.1330.70">
    <property type="entry name" value="Holliday junction resolvase RusA"/>
    <property type="match status" value="1"/>
</dbReference>
<dbReference type="Proteomes" id="UP000294241">
    <property type="component" value="Unassembled WGS sequence"/>
</dbReference>
<reference evidence="1 2" key="1">
    <citation type="journal article" date="2018" name="Sci. Rep.">
        <title>Genomic diversity and distribution of Bifidobacterium longum subsp. longum across the human lifespan.</title>
        <authorList>
            <person name="Odamaki T."/>
            <person name="Bottacini F."/>
            <person name="Kato K."/>
            <person name="Mitsuyama E."/>
            <person name="Yoshida K."/>
            <person name="Horigome A."/>
            <person name="Xiao J.Z."/>
            <person name="van Sinderen D."/>
        </authorList>
    </citation>
    <scope>NUCLEOTIDE SEQUENCE [LARGE SCALE GENOMIC DNA]</scope>
    <source>
        <strain evidence="1 2">MCC10100</strain>
    </source>
</reference>
<organism evidence="1 2">
    <name type="scientific">Bifidobacterium longum subsp. longum</name>
    <dbReference type="NCBI Taxonomy" id="1679"/>
    <lineage>
        <taxon>Bacteria</taxon>
        <taxon>Bacillati</taxon>
        <taxon>Actinomycetota</taxon>
        <taxon>Actinomycetes</taxon>
        <taxon>Bifidobacteriales</taxon>
        <taxon>Bifidobacteriaceae</taxon>
        <taxon>Bifidobacterium</taxon>
    </lineage>
</organism>
<proteinExistence type="predicted"/>
<dbReference type="InterPro" id="IPR036614">
    <property type="entry name" value="RusA-like_sf"/>
</dbReference>
<dbReference type="EMBL" id="SHST01000025">
    <property type="protein sequence ID" value="TCF39331.1"/>
    <property type="molecule type" value="Genomic_DNA"/>
</dbReference>